<dbReference type="Gene3D" id="1.10.260.40">
    <property type="entry name" value="lambda repressor-like DNA-binding domains"/>
    <property type="match status" value="1"/>
</dbReference>
<keyword evidence="2" id="KW-1185">Reference proteome</keyword>
<dbReference type="InterPro" id="IPR010982">
    <property type="entry name" value="Lambda_DNA-bd_dom_sf"/>
</dbReference>
<evidence type="ECO:0000313" key="1">
    <source>
        <dbReference type="EMBL" id="SCC81005.1"/>
    </source>
</evidence>
<gene>
    <name evidence="1" type="ORF">GA0071312_1935</name>
</gene>
<dbReference type="EMBL" id="FMBM01000002">
    <property type="protein sequence ID" value="SCC81005.1"/>
    <property type="molecule type" value="Genomic_DNA"/>
</dbReference>
<protein>
    <submittedName>
        <fullName evidence="1">Uncharacterized protein</fullName>
    </submittedName>
</protein>
<dbReference type="RefSeq" id="WP_074444795.1">
    <property type="nucleotide sequence ID" value="NZ_FMBM01000002.1"/>
</dbReference>
<evidence type="ECO:0000313" key="2">
    <source>
        <dbReference type="Proteomes" id="UP000182800"/>
    </source>
</evidence>
<organism evidence="1 2">
    <name type="scientific">Saliniramus fredricksonii</name>
    <dbReference type="NCBI Taxonomy" id="1653334"/>
    <lineage>
        <taxon>Bacteria</taxon>
        <taxon>Pseudomonadati</taxon>
        <taxon>Pseudomonadota</taxon>
        <taxon>Alphaproteobacteria</taxon>
        <taxon>Hyphomicrobiales</taxon>
        <taxon>Salinarimonadaceae</taxon>
        <taxon>Saliniramus</taxon>
    </lineage>
</organism>
<accession>A0ABY0K941</accession>
<reference evidence="1 2" key="1">
    <citation type="submission" date="2016-08" db="EMBL/GenBank/DDBJ databases">
        <authorList>
            <person name="Varghese N."/>
            <person name="Submissions Spin"/>
        </authorList>
    </citation>
    <scope>NUCLEOTIDE SEQUENCE [LARGE SCALE GENOMIC DNA]</scope>
    <source>
        <strain evidence="1 2">HL-109</strain>
    </source>
</reference>
<proteinExistence type="predicted"/>
<dbReference type="SUPFAM" id="SSF47413">
    <property type="entry name" value="lambda repressor-like DNA-binding domains"/>
    <property type="match status" value="1"/>
</dbReference>
<comment type="caution">
    <text evidence="1">The sequence shown here is derived from an EMBL/GenBank/DDBJ whole genome shotgun (WGS) entry which is preliminary data.</text>
</comment>
<name>A0ABY0K941_9HYPH</name>
<sequence>MFWRAHPGPEWCRREKGRRIADRLGKPQSWLAKVEGCERRLDLAEFIALARAMDMEPAALFDEVLRGSGRADAAMRT</sequence>
<dbReference type="Proteomes" id="UP000182800">
    <property type="component" value="Unassembled WGS sequence"/>
</dbReference>